<evidence type="ECO:0000313" key="2">
    <source>
        <dbReference type="EMBL" id="EJK56717.1"/>
    </source>
</evidence>
<feature type="compositionally biased region" description="Basic and acidic residues" evidence="1">
    <location>
        <begin position="102"/>
        <end position="122"/>
    </location>
</feature>
<organism evidence="2 3">
    <name type="scientific">Thalassiosira oceanica</name>
    <name type="common">Marine diatom</name>
    <dbReference type="NCBI Taxonomy" id="159749"/>
    <lineage>
        <taxon>Eukaryota</taxon>
        <taxon>Sar</taxon>
        <taxon>Stramenopiles</taxon>
        <taxon>Ochrophyta</taxon>
        <taxon>Bacillariophyta</taxon>
        <taxon>Coscinodiscophyceae</taxon>
        <taxon>Thalassiosirophycidae</taxon>
        <taxon>Thalassiosirales</taxon>
        <taxon>Thalassiosiraceae</taxon>
        <taxon>Thalassiosira</taxon>
    </lineage>
</organism>
<gene>
    <name evidence="2" type="ORF">THAOC_23345</name>
</gene>
<feature type="non-terminal residue" evidence="2">
    <location>
        <position position="231"/>
    </location>
</feature>
<feature type="compositionally biased region" description="Basic residues" evidence="1">
    <location>
        <begin position="218"/>
        <end position="231"/>
    </location>
</feature>
<evidence type="ECO:0000256" key="1">
    <source>
        <dbReference type="SAM" id="MobiDB-lite"/>
    </source>
</evidence>
<name>K0SDN1_THAOC</name>
<sequence>MYPSWFFGWMRVWKRESVSVGKARGGFREPFLRPLAVSKAREISPNIRKPDVVSHLEAVRAVVRLGRGRDELGQRVDHPQHSRVHLLAAAATATVRGHRRQVSRDDGPDEGRGVVPRAELHDVPVRSAVSDAPACVPAAVPPEQPDARPATRPAASLANPSPSKPGRKRPSPRSLTKVSTRPSAVTDEGYRPSRAGAASGPVSTGGPPGLASAGRDARAHRSSRAPRRRTA</sequence>
<proteinExistence type="predicted"/>
<keyword evidence="3" id="KW-1185">Reference proteome</keyword>
<dbReference type="EMBL" id="AGNL01030757">
    <property type="protein sequence ID" value="EJK56717.1"/>
    <property type="molecule type" value="Genomic_DNA"/>
</dbReference>
<protein>
    <submittedName>
        <fullName evidence="2">Uncharacterized protein</fullName>
    </submittedName>
</protein>
<dbReference type="AlphaFoldDB" id="K0SDN1"/>
<evidence type="ECO:0000313" key="3">
    <source>
        <dbReference type="Proteomes" id="UP000266841"/>
    </source>
</evidence>
<accession>K0SDN1</accession>
<reference evidence="2 3" key="1">
    <citation type="journal article" date="2012" name="Genome Biol.">
        <title>Genome and low-iron response of an oceanic diatom adapted to chronic iron limitation.</title>
        <authorList>
            <person name="Lommer M."/>
            <person name="Specht M."/>
            <person name="Roy A.S."/>
            <person name="Kraemer L."/>
            <person name="Andreson R."/>
            <person name="Gutowska M.A."/>
            <person name="Wolf J."/>
            <person name="Bergner S.V."/>
            <person name="Schilhabel M.B."/>
            <person name="Klostermeier U.C."/>
            <person name="Beiko R.G."/>
            <person name="Rosenstiel P."/>
            <person name="Hippler M."/>
            <person name="Laroche J."/>
        </authorList>
    </citation>
    <scope>NUCLEOTIDE SEQUENCE [LARGE SCALE GENOMIC DNA]</scope>
    <source>
        <strain evidence="2 3">CCMP1005</strain>
    </source>
</reference>
<dbReference type="Proteomes" id="UP000266841">
    <property type="component" value="Unassembled WGS sequence"/>
</dbReference>
<feature type="region of interest" description="Disordered" evidence="1">
    <location>
        <begin position="94"/>
        <end position="122"/>
    </location>
</feature>
<comment type="caution">
    <text evidence="2">The sequence shown here is derived from an EMBL/GenBank/DDBJ whole genome shotgun (WGS) entry which is preliminary data.</text>
</comment>
<feature type="region of interest" description="Disordered" evidence="1">
    <location>
        <begin position="136"/>
        <end position="231"/>
    </location>
</feature>